<reference evidence="1 2" key="1">
    <citation type="journal article" date="2022" name="DNA Res.">
        <title>Chromosomal-level genome assembly of the orchid tree Bauhinia variegata (Leguminosae; Cercidoideae) supports the allotetraploid origin hypothesis of Bauhinia.</title>
        <authorList>
            <person name="Zhong Y."/>
            <person name="Chen Y."/>
            <person name="Zheng D."/>
            <person name="Pang J."/>
            <person name="Liu Y."/>
            <person name="Luo S."/>
            <person name="Meng S."/>
            <person name="Qian L."/>
            <person name="Wei D."/>
            <person name="Dai S."/>
            <person name="Zhou R."/>
        </authorList>
    </citation>
    <scope>NUCLEOTIDE SEQUENCE [LARGE SCALE GENOMIC DNA]</scope>
    <source>
        <strain evidence="1">BV-YZ2020</strain>
    </source>
</reference>
<protein>
    <submittedName>
        <fullName evidence="1">Uncharacterized protein</fullName>
    </submittedName>
</protein>
<evidence type="ECO:0000313" key="2">
    <source>
        <dbReference type="Proteomes" id="UP000828941"/>
    </source>
</evidence>
<gene>
    <name evidence="1" type="ORF">L6164_006043</name>
</gene>
<keyword evidence="2" id="KW-1185">Reference proteome</keyword>
<sequence length="673" mass="74930">MASNDSNQLDSTEATAGSNPRPKLRVVAKIKGSPTEKVGWISVNKPSGESSESVAISFSEQSTSSRKESYLLDYCYEQNEENEIIYSREVKPLITAAFEGHNSTIVAYGARGSGKTHLIQGTTEKPGLAMLAMTGFLSMVEQNKKSIAVSFYEVDHQEHAFDLLTPGQPEIFVFEDRGRIQFKGLSQIPVKSISEFQKLYVTACAARKLDMKKGNERAIRSHMGFIVHTFSSNESKETSYVGKMNFVDMAGYEDARRKSTHGSNLVETNKINKSIYALLNVFHALNANESRVPYRESKLTRLLQDSLGGTSKILVVACLNHSCQDSIYIVSLVSRLSQGIHRTSLNFTKKCGSSARQAMHVSQKSQMLKSVPTTAKKLASSRSNIHEKKAAGVMKSAMKGRKLFDEASYSAKAEKTMSLSDTVSTLETSVQEKMQVNASSDAKNHEEPSTRVEEDNLFSYGPSDDMKPNPVVENDAFVESENHQEEHESVDYSKALSIIEEGHIMDKENSSLMANEDGSPLISAQLRELSNNLKSLYYSTPSCMKIPEERYISFDNQASVDIVEPKTPVNEQSVKTKDRWDIANFNSPWEAYSQRSSGMKNSLIEDYLRVLNTANKEELKKLKGIGEKRATYILELREESPEPFKSLDDLKDIGLSAKQIKGMMKKVAGELFS</sequence>
<dbReference type="Proteomes" id="UP000828941">
    <property type="component" value="Chromosome 3"/>
</dbReference>
<evidence type="ECO:0000313" key="1">
    <source>
        <dbReference type="EMBL" id="KAI4351713.1"/>
    </source>
</evidence>
<dbReference type="EMBL" id="CM039428">
    <property type="protein sequence ID" value="KAI4351713.1"/>
    <property type="molecule type" value="Genomic_DNA"/>
</dbReference>
<organism evidence="1 2">
    <name type="scientific">Bauhinia variegata</name>
    <name type="common">Purple orchid tree</name>
    <name type="synonym">Phanera variegata</name>
    <dbReference type="NCBI Taxonomy" id="167791"/>
    <lineage>
        <taxon>Eukaryota</taxon>
        <taxon>Viridiplantae</taxon>
        <taxon>Streptophyta</taxon>
        <taxon>Embryophyta</taxon>
        <taxon>Tracheophyta</taxon>
        <taxon>Spermatophyta</taxon>
        <taxon>Magnoliopsida</taxon>
        <taxon>eudicotyledons</taxon>
        <taxon>Gunneridae</taxon>
        <taxon>Pentapetalae</taxon>
        <taxon>rosids</taxon>
        <taxon>fabids</taxon>
        <taxon>Fabales</taxon>
        <taxon>Fabaceae</taxon>
        <taxon>Cercidoideae</taxon>
        <taxon>Cercideae</taxon>
        <taxon>Bauhiniinae</taxon>
        <taxon>Bauhinia</taxon>
    </lineage>
</organism>
<comment type="caution">
    <text evidence="1">The sequence shown here is derived from an EMBL/GenBank/DDBJ whole genome shotgun (WGS) entry which is preliminary data.</text>
</comment>
<name>A0ACB9PT55_BAUVA</name>
<accession>A0ACB9PT55</accession>
<proteinExistence type="predicted"/>